<dbReference type="CDD" id="cd14789">
    <property type="entry name" value="Tiki"/>
    <property type="match status" value="1"/>
</dbReference>
<sequence>MTNMFLRAGSAIALLFAAPALAQQAAPPAAPAAPAAVETKDADPALWVVKDEDTTIYLFGTVHILKPGLSWFDEAVKKAFDESGELVTELGLMPDPAAAQPLIVKYGVNATGPTLTEKLPADKRAAFAKAVADLGLPLAVVDRFDPWLASVQLSMMTLVKQGYNPQSGAEEALHGAAKAAGKPITGLETMEEQFSFFDSLSEEAQIKYLVETVDKLAEAGSILDKMVAEWAQGDADGLAVLMNEGFTGSPEAVKKLLTDRNARWAEWIGKRLDKPGTVFVAVGAGHLAGKGSVQAYLADRKIKATRIEY</sequence>
<keyword evidence="3" id="KW-1185">Reference proteome</keyword>
<reference evidence="3" key="1">
    <citation type="submission" date="2016-12" db="EMBL/GenBank/DDBJ databases">
        <title>Whole genome sequencing of Sphingomonas sp. ABOJV.</title>
        <authorList>
            <person name="Conlan S."/>
            <person name="Thomas P.J."/>
            <person name="Mullikin J."/>
            <person name="Palmore T.N."/>
            <person name="Frank K.M."/>
            <person name="Segre J.A."/>
        </authorList>
    </citation>
    <scope>NUCLEOTIDE SEQUENCE [LARGE SCALE GENOMIC DNA]</scope>
    <source>
        <strain evidence="3">ABOJV</strain>
    </source>
</reference>
<proteinExistence type="predicted"/>
<feature type="chain" id="PRO_5012656704" evidence="1">
    <location>
        <begin position="23"/>
        <end position="309"/>
    </location>
</feature>
<dbReference type="STRING" id="93064.BRX40_04740"/>
<dbReference type="InterPro" id="IPR002816">
    <property type="entry name" value="TraB/PrgY/GumN_fam"/>
</dbReference>
<dbReference type="PANTHER" id="PTHR40590:SF1">
    <property type="entry name" value="CYTOPLASMIC PROTEIN"/>
    <property type="match status" value="1"/>
</dbReference>
<dbReference type="PANTHER" id="PTHR40590">
    <property type="entry name" value="CYTOPLASMIC PROTEIN-RELATED"/>
    <property type="match status" value="1"/>
</dbReference>
<feature type="signal peptide" evidence="1">
    <location>
        <begin position="1"/>
        <end position="22"/>
    </location>
</feature>
<gene>
    <name evidence="2" type="ORF">BRX40_04740</name>
</gene>
<dbReference type="KEGG" id="skr:BRX40_04740"/>
<name>A0A1L6J8E5_9SPHN</name>
<evidence type="ECO:0000313" key="2">
    <source>
        <dbReference type="EMBL" id="APR51830.1"/>
    </source>
</evidence>
<evidence type="ECO:0000256" key="1">
    <source>
        <dbReference type="SAM" id="SignalP"/>
    </source>
</evidence>
<dbReference type="EMBL" id="CP018820">
    <property type="protein sequence ID" value="APR51830.1"/>
    <property type="molecule type" value="Genomic_DNA"/>
</dbReference>
<dbReference type="GeneID" id="44131862"/>
<protein>
    <submittedName>
        <fullName evidence="2">TraB/GumN family protein</fullName>
    </submittedName>
</protein>
<keyword evidence="1" id="KW-0732">Signal</keyword>
<dbReference type="RefSeq" id="WP_075150830.1">
    <property type="nucleotide sequence ID" value="NZ_CP018820.1"/>
</dbReference>
<dbReference type="Proteomes" id="UP000185161">
    <property type="component" value="Chromosome"/>
</dbReference>
<accession>A0A1L6J8E5</accession>
<evidence type="ECO:0000313" key="3">
    <source>
        <dbReference type="Proteomes" id="UP000185161"/>
    </source>
</evidence>
<dbReference type="InterPro" id="IPR047111">
    <property type="entry name" value="YbaP-like"/>
</dbReference>
<dbReference type="AlphaFoldDB" id="A0A1L6J8E5"/>
<organism evidence="2 3">
    <name type="scientific">Sphingomonas koreensis</name>
    <dbReference type="NCBI Taxonomy" id="93064"/>
    <lineage>
        <taxon>Bacteria</taxon>
        <taxon>Pseudomonadati</taxon>
        <taxon>Pseudomonadota</taxon>
        <taxon>Alphaproteobacteria</taxon>
        <taxon>Sphingomonadales</taxon>
        <taxon>Sphingomonadaceae</taxon>
        <taxon>Sphingomonas</taxon>
    </lineage>
</organism>
<dbReference type="Pfam" id="PF01963">
    <property type="entry name" value="TraB_PrgY_gumN"/>
    <property type="match status" value="1"/>
</dbReference>